<name>K4AKM4_SETIT</name>
<proteinExistence type="predicted"/>
<dbReference type="EnsemblPlants" id="KQK89605">
    <property type="protein sequence ID" value="KQK89605"/>
    <property type="gene ID" value="SETIT_039447mg"/>
</dbReference>
<feature type="region of interest" description="Disordered" evidence="1">
    <location>
        <begin position="1"/>
        <end position="22"/>
    </location>
</feature>
<dbReference type="Gramene" id="KQK89605">
    <property type="protein sequence ID" value="KQK89605"/>
    <property type="gene ID" value="SETIT_039447mg"/>
</dbReference>
<reference evidence="2" key="2">
    <citation type="submission" date="2018-08" db="UniProtKB">
        <authorList>
            <consortium name="EnsemblPlants"/>
        </authorList>
    </citation>
    <scope>IDENTIFICATION</scope>
    <source>
        <strain evidence="2">Yugu1</strain>
    </source>
</reference>
<evidence type="ECO:0000313" key="3">
    <source>
        <dbReference type="Proteomes" id="UP000004995"/>
    </source>
</evidence>
<evidence type="ECO:0000313" key="2">
    <source>
        <dbReference type="EnsemblPlants" id="KQK89605"/>
    </source>
</evidence>
<organism evidence="2 3">
    <name type="scientific">Setaria italica</name>
    <name type="common">Foxtail millet</name>
    <name type="synonym">Panicum italicum</name>
    <dbReference type="NCBI Taxonomy" id="4555"/>
    <lineage>
        <taxon>Eukaryota</taxon>
        <taxon>Viridiplantae</taxon>
        <taxon>Streptophyta</taxon>
        <taxon>Embryophyta</taxon>
        <taxon>Tracheophyta</taxon>
        <taxon>Spermatophyta</taxon>
        <taxon>Magnoliopsida</taxon>
        <taxon>Liliopsida</taxon>
        <taxon>Poales</taxon>
        <taxon>Poaceae</taxon>
        <taxon>PACMAD clade</taxon>
        <taxon>Panicoideae</taxon>
        <taxon>Panicodae</taxon>
        <taxon>Paniceae</taxon>
        <taxon>Cenchrinae</taxon>
        <taxon>Setaria</taxon>
    </lineage>
</organism>
<dbReference type="FunCoup" id="K4AKM4">
    <property type="interactions" value="133"/>
</dbReference>
<dbReference type="AlphaFoldDB" id="K4AKM4"/>
<feature type="compositionally biased region" description="Polar residues" evidence="1">
    <location>
        <begin position="1"/>
        <end position="13"/>
    </location>
</feature>
<dbReference type="InParanoid" id="K4AKM4"/>
<dbReference type="HOGENOM" id="CLU_165083_0_0_1"/>
<accession>K4AKM4</accession>
<protein>
    <submittedName>
        <fullName evidence="2">Uncharacterized protein</fullName>
    </submittedName>
</protein>
<dbReference type="eggNOG" id="ENOG502R4SW">
    <property type="taxonomic scope" value="Eukaryota"/>
</dbReference>
<evidence type="ECO:0000256" key="1">
    <source>
        <dbReference type="SAM" id="MobiDB-lite"/>
    </source>
</evidence>
<dbReference type="Proteomes" id="UP000004995">
    <property type="component" value="Unassembled WGS sequence"/>
</dbReference>
<keyword evidence="3" id="KW-1185">Reference proteome</keyword>
<dbReference type="EMBL" id="AGNK02005772">
    <property type="status" value="NOT_ANNOTATED_CDS"/>
    <property type="molecule type" value="Genomic_DNA"/>
</dbReference>
<reference evidence="3" key="1">
    <citation type="journal article" date="2012" name="Nat. Biotechnol.">
        <title>Reference genome sequence of the model plant Setaria.</title>
        <authorList>
            <person name="Bennetzen J.L."/>
            <person name="Schmutz J."/>
            <person name="Wang H."/>
            <person name="Percifield R."/>
            <person name="Hawkins J."/>
            <person name="Pontaroli A.C."/>
            <person name="Estep M."/>
            <person name="Feng L."/>
            <person name="Vaughn J.N."/>
            <person name="Grimwood J."/>
            <person name="Jenkins J."/>
            <person name="Barry K."/>
            <person name="Lindquist E."/>
            <person name="Hellsten U."/>
            <person name="Deshpande S."/>
            <person name="Wang X."/>
            <person name="Wu X."/>
            <person name="Mitros T."/>
            <person name="Triplett J."/>
            <person name="Yang X."/>
            <person name="Ye C.Y."/>
            <person name="Mauro-Herrera M."/>
            <person name="Wang L."/>
            <person name="Li P."/>
            <person name="Sharma M."/>
            <person name="Sharma R."/>
            <person name="Ronald P.C."/>
            <person name="Panaud O."/>
            <person name="Kellogg E.A."/>
            <person name="Brutnell T.P."/>
            <person name="Doust A.N."/>
            <person name="Tuskan G.A."/>
            <person name="Rokhsar D."/>
            <person name="Devos K.M."/>
        </authorList>
    </citation>
    <scope>NUCLEOTIDE SEQUENCE [LARGE SCALE GENOMIC DNA]</scope>
    <source>
        <strain evidence="3">cv. Yugu1</strain>
    </source>
</reference>
<sequence length="80" mass="9332">MFHANSDSQTKMNSSDDNRGGYRMPFSWGNGLRVFRRADNTFACPFCPSTRHRWKILNEVKDHVLVMAKFVPLRGENKKK</sequence>